<dbReference type="GO" id="GO:0005797">
    <property type="term" value="C:Golgi medial cisterna"/>
    <property type="evidence" value="ECO:0007669"/>
    <property type="project" value="EnsemblFungi"/>
</dbReference>
<dbReference type="VEuPathDB" id="FungiDB:GVI51_H07315"/>
<dbReference type="PANTHER" id="PTHR31121:SF8">
    <property type="entry name" value="GLYCOLIPID 2-ALPHA-MANNOSYLTRANSFERASE-RELATED"/>
    <property type="match status" value="1"/>
</dbReference>
<evidence type="ECO:0000313" key="8">
    <source>
        <dbReference type="EMBL" id="KTB04626.1"/>
    </source>
</evidence>
<comment type="similarity">
    <text evidence="2">Belongs to the glycosyltransferase 15 family.</text>
</comment>
<organism evidence="8 9">
    <name type="scientific">Candida glabrata</name>
    <name type="common">Yeast</name>
    <name type="synonym">Torulopsis glabrata</name>
    <dbReference type="NCBI Taxonomy" id="5478"/>
    <lineage>
        <taxon>Eukaryota</taxon>
        <taxon>Fungi</taxon>
        <taxon>Dikarya</taxon>
        <taxon>Ascomycota</taxon>
        <taxon>Saccharomycotina</taxon>
        <taxon>Saccharomycetes</taxon>
        <taxon>Saccharomycetales</taxon>
        <taxon>Saccharomycetaceae</taxon>
        <taxon>Nakaseomyces</taxon>
    </lineage>
</organism>
<keyword evidence="3 8" id="KW-0328">Glycosyltransferase</keyword>
<evidence type="ECO:0000256" key="2">
    <source>
        <dbReference type="ARBA" id="ARBA00007677"/>
    </source>
</evidence>
<evidence type="ECO:0000256" key="1">
    <source>
        <dbReference type="ARBA" id="ARBA00004606"/>
    </source>
</evidence>
<dbReference type="VEuPathDB" id="FungiDB:B1J91_H07403g"/>
<dbReference type="GO" id="GO:0006493">
    <property type="term" value="P:protein O-linked glycosylation"/>
    <property type="evidence" value="ECO:0007669"/>
    <property type="project" value="EnsemblFungi"/>
</dbReference>
<dbReference type="OMA" id="YTQCPLN"/>
<comment type="caution">
    <text evidence="8">The sequence shown here is derived from an EMBL/GenBank/DDBJ whole genome shotgun (WGS) entry which is preliminary data.</text>
</comment>
<sequence length="463" mass="54114">MAIFLSKRLIRLCAMVTVLLLLLATLNTHQSSSQYVSGYLPSQLRLPDSSNFGFPSGGASDVTVGQTTELEDPTKELEAARAKADKDTDAGNISNPDEKAPGDSGKALEQAANAEAAVKDMTKKDIEEYLAPSFANKGKRPKAAFVTLIRNRELNDILEPMNMVEKRFNKNYHYPWVFLNNEPFTEEFKETVKKHASGEVIFDLIPKEHWGYPDYVDQDKAAIERKKMADKNIIYGDSESYRHMCRFQSGFFWREKALEDFDWYWRVEPSTKIYCDIPYDPFQYMQDNKKAYGFTITIHEYRSTIESLWKTVKNFIKDFPQYLAKDNLEKFVSEDNLEEYNLCHFWSNFEIANLNVWRSPAYRDFFDYLDKTGNFFYERWGDAPVHSIFVSLFLPKSYLHYFNDFGYYHPPYNHCPIDNEIFRDRNCDCTQKDDFTFKGYSCGIQYHNAQGIKKPSNWEDYSD</sequence>
<feature type="signal peptide" evidence="7">
    <location>
        <begin position="1"/>
        <end position="33"/>
    </location>
</feature>
<dbReference type="PANTHER" id="PTHR31121">
    <property type="entry name" value="ALPHA-1,2 MANNOSYLTRANSFERASE KTR1"/>
    <property type="match status" value="1"/>
</dbReference>
<dbReference type="AlphaFoldDB" id="A0A0W0D8J8"/>
<evidence type="ECO:0000256" key="3">
    <source>
        <dbReference type="ARBA" id="ARBA00022676"/>
    </source>
</evidence>
<dbReference type="Gene3D" id="3.90.550.10">
    <property type="entry name" value="Spore Coat Polysaccharide Biosynthesis Protein SpsA, Chain A"/>
    <property type="match status" value="1"/>
</dbReference>
<keyword evidence="4 8" id="KW-0808">Transferase</keyword>
<dbReference type="GO" id="GO:0016020">
    <property type="term" value="C:membrane"/>
    <property type="evidence" value="ECO:0007669"/>
    <property type="project" value="UniProtKB-SubCell"/>
</dbReference>
<dbReference type="EMBL" id="LLZZ01000116">
    <property type="protein sequence ID" value="KTB04626.1"/>
    <property type="molecule type" value="Genomic_DNA"/>
</dbReference>
<dbReference type="OrthoDB" id="439943at2759"/>
<feature type="region of interest" description="Disordered" evidence="6">
    <location>
        <begin position="55"/>
        <end position="105"/>
    </location>
</feature>
<keyword evidence="5" id="KW-0812">Transmembrane</keyword>
<gene>
    <name evidence="8" type="ORF">AO440_002212</name>
</gene>
<dbReference type="PhylomeDB" id="A0A0W0D8J8"/>
<protein>
    <submittedName>
        <fullName evidence="8">Glycolipid 2-alpha-mannosyltransferase</fullName>
    </submittedName>
</protein>
<dbReference type="GO" id="GO:0000026">
    <property type="term" value="F:alpha-1,2-mannosyltransferase activity"/>
    <property type="evidence" value="ECO:0007669"/>
    <property type="project" value="EnsemblFungi"/>
</dbReference>
<dbReference type="Pfam" id="PF01793">
    <property type="entry name" value="Glyco_transf_15"/>
    <property type="match status" value="1"/>
</dbReference>
<proteinExistence type="inferred from homology"/>
<dbReference type="GO" id="GO:0006491">
    <property type="term" value="P:N-glycan processing"/>
    <property type="evidence" value="ECO:0007669"/>
    <property type="project" value="EnsemblFungi"/>
</dbReference>
<dbReference type="SMR" id="A0A0W0D8J8"/>
<dbReference type="InterPro" id="IPR029044">
    <property type="entry name" value="Nucleotide-diphossugar_trans"/>
</dbReference>
<dbReference type="Proteomes" id="UP000054886">
    <property type="component" value="Unassembled WGS sequence"/>
</dbReference>
<comment type="subcellular location">
    <subcellularLocation>
        <location evidence="1">Membrane</location>
        <topology evidence="1">Single-pass type II membrane protein</topology>
    </subcellularLocation>
</comment>
<evidence type="ECO:0000256" key="4">
    <source>
        <dbReference type="ARBA" id="ARBA00022679"/>
    </source>
</evidence>
<evidence type="ECO:0000256" key="6">
    <source>
        <dbReference type="SAM" id="MobiDB-lite"/>
    </source>
</evidence>
<evidence type="ECO:0000256" key="7">
    <source>
        <dbReference type="SAM" id="SignalP"/>
    </source>
</evidence>
<dbReference type="SUPFAM" id="SSF53448">
    <property type="entry name" value="Nucleotide-diphospho-sugar transferases"/>
    <property type="match status" value="1"/>
</dbReference>
<dbReference type="VEuPathDB" id="FungiDB:GWK60_H07381"/>
<dbReference type="GO" id="GO:0000032">
    <property type="term" value="P:cell wall mannoprotein biosynthetic process"/>
    <property type="evidence" value="ECO:0007669"/>
    <property type="project" value="EnsemblFungi"/>
</dbReference>
<feature type="compositionally biased region" description="Basic and acidic residues" evidence="6">
    <location>
        <begin position="72"/>
        <end position="89"/>
    </location>
</feature>
<feature type="chain" id="PRO_5044005511" evidence="7">
    <location>
        <begin position="34"/>
        <end position="463"/>
    </location>
</feature>
<dbReference type="FunFam" id="3.90.550.10:FF:000051">
    <property type="entry name" value="Alpha-1,2-mannosyltransferase (Ktr4)"/>
    <property type="match status" value="1"/>
</dbReference>
<keyword evidence="5" id="KW-0735">Signal-anchor</keyword>
<dbReference type="VEuPathDB" id="FungiDB:GW608_H07469"/>
<name>A0A0W0D8J8_CANGB</name>
<evidence type="ECO:0000256" key="5">
    <source>
        <dbReference type="ARBA" id="ARBA00022968"/>
    </source>
</evidence>
<keyword evidence="7" id="KW-0732">Signal</keyword>
<dbReference type="VEuPathDB" id="FungiDB:CAGL0H07403g"/>
<dbReference type="InterPro" id="IPR002685">
    <property type="entry name" value="Glyco_trans_15"/>
</dbReference>
<accession>A0A0W0D8J8</accession>
<evidence type="ECO:0000313" key="9">
    <source>
        <dbReference type="Proteomes" id="UP000054886"/>
    </source>
</evidence>
<reference evidence="8 9" key="1">
    <citation type="submission" date="2015-10" db="EMBL/GenBank/DDBJ databases">
        <title>Draft genomes sequences of Candida glabrata isolates 1A, 1B, 2A, 2B, 3A and 3B.</title>
        <authorList>
            <person name="Haavelsrud O.E."/>
            <person name="Gaustad P."/>
        </authorList>
    </citation>
    <scope>NUCLEOTIDE SEQUENCE [LARGE SCALE GENOMIC DNA]</scope>
    <source>
        <strain evidence="8">910700640</strain>
    </source>
</reference>